<keyword evidence="2" id="KW-1185">Reference proteome</keyword>
<protein>
    <submittedName>
        <fullName evidence="1">Uncharacterized protein YbbK (DUF523 family)</fullName>
    </submittedName>
</protein>
<evidence type="ECO:0000313" key="2">
    <source>
        <dbReference type="Proteomes" id="UP000571554"/>
    </source>
</evidence>
<organism evidence="1 2">
    <name type="scientific">Paraburkholderia bannensis</name>
    <dbReference type="NCBI Taxonomy" id="765414"/>
    <lineage>
        <taxon>Bacteria</taxon>
        <taxon>Pseudomonadati</taxon>
        <taxon>Pseudomonadota</taxon>
        <taxon>Betaproteobacteria</taxon>
        <taxon>Burkholderiales</taxon>
        <taxon>Burkholderiaceae</taxon>
        <taxon>Paraburkholderia</taxon>
    </lineage>
</organism>
<dbReference type="InterPro" id="IPR007553">
    <property type="entry name" value="2-thiour_desulf"/>
</dbReference>
<dbReference type="AlphaFoldDB" id="A0A7W9WUM0"/>
<proteinExistence type="predicted"/>
<reference evidence="1 2" key="1">
    <citation type="submission" date="2020-08" db="EMBL/GenBank/DDBJ databases">
        <title>Above-ground endophytic microbial communities from plants in different locations in the United States.</title>
        <authorList>
            <person name="Frank C."/>
        </authorList>
    </citation>
    <scope>NUCLEOTIDE SEQUENCE [LARGE SCALE GENOMIC DNA]</scope>
    <source>
        <strain evidence="1 2">WP4_2_2</strain>
    </source>
</reference>
<dbReference type="PANTHER" id="PTHR30087">
    <property type="entry name" value="INNER MEMBRANE PROTEIN"/>
    <property type="match status" value="1"/>
</dbReference>
<name>A0A7W9WUM0_9BURK</name>
<dbReference type="RefSeq" id="WP_183727575.1">
    <property type="nucleotide sequence ID" value="NZ_JACHBW010000014.1"/>
</dbReference>
<gene>
    <name evidence="1" type="ORF">F4827_004654</name>
</gene>
<sequence>MIHKILVSACLLGSPVRYNGAAKTLAHPLLDEWQREGRIVSVCPELMGGFGVPRPAAEIAQAQSGEAVLAGDAQVVDLAGADVTALFVVGARAALAAAREHDCRFALLIDGSPSCGSRFIYDGSFSARRHAGAGVTAALLRAHGIEVFADSEIGALHERLARQEQG</sequence>
<dbReference type="PANTHER" id="PTHR30087:SF1">
    <property type="entry name" value="HYPOTHETICAL CYTOSOLIC PROTEIN"/>
    <property type="match status" value="1"/>
</dbReference>
<evidence type="ECO:0000313" key="1">
    <source>
        <dbReference type="EMBL" id="MBB6104789.1"/>
    </source>
</evidence>
<dbReference type="EMBL" id="JACHBW010000014">
    <property type="protein sequence ID" value="MBB6104789.1"/>
    <property type="molecule type" value="Genomic_DNA"/>
</dbReference>
<comment type="caution">
    <text evidence="1">The sequence shown here is derived from an EMBL/GenBank/DDBJ whole genome shotgun (WGS) entry which is preliminary data.</text>
</comment>
<dbReference type="Proteomes" id="UP000571554">
    <property type="component" value="Unassembled WGS sequence"/>
</dbReference>
<dbReference type="Pfam" id="PF04463">
    <property type="entry name" value="2-thiour_desulf"/>
    <property type="match status" value="1"/>
</dbReference>
<accession>A0A7W9WUM0</accession>